<dbReference type="PRINTS" id="PR00420">
    <property type="entry name" value="RNGMNOXGNASE"/>
</dbReference>
<keyword evidence="5" id="KW-1185">Reference proteome</keyword>
<name>A0A1Y5RWY7_9RHOB</name>
<reference evidence="4 5" key="1">
    <citation type="submission" date="2017-03" db="EMBL/GenBank/DDBJ databases">
        <authorList>
            <person name="Afonso C.L."/>
            <person name="Miller P.J."/>
            <person name="Scott M.A."/>
            <person name="Spackman E."/>
            <person name="Goraichik I."/>
            <person name="Dimitrov K.M."/>
            <person name="Suarez D.L."/>
            <person name="Swayne D.E."/>
        </authorList>
    </citation>
    <scope>NUCLEOTIDE SEQUENCE [LARGE SCALE GENOMIC DNA]</scope>
    <source>
        <strain evidence="4 5">CECT 7971</strain>
    </source>
</reference>
<dbReference type="PANTHER" id="PTHR13789">
    <property type="entry name" value="MONOOXYGENASE"/>
    <property type="match status" value="1"/>
</dbReference>
<evidence type="ECO:0000313" key="4">
    <source>
        <dbReference type="EMBL" id="SLN24799.1"/>
    </source>
</evidence>
<dbReference type="InterPro" id="IPR036188">
    <property type="entry name" value="FAD/NAD-bd_sf"/>
</dbReference>
<evidence type="ECO:0000256" key="1">
    <source>
        <dbReference type="ARBA" id="ARBA00023002"/>
    </source>
</evidence>
<dbReference type="InterPro" id="IPR002938">
    <property type="entry name" value="FAD-bd"/>
</dbReference>
<sequence>MLIGQDIAILGAGVAGLAAARALALRGAQVTVYERAPEITEVGAGLQISPNGVAVLTALGLDAGSVAMRSNGVSLVDGLSGRTVLHMDFKRYKPDSLFLLMHRSDLIDLLADGARQAGVQIKLSHTVRDVVETPDSVSVLFENGVDTAPEQATHSVVIGADGLHSKVRTQLNGAAEPFFTGQTAWRATVPALGGEETAALVHMAAGKHVVCYPLRAGTLINIVAVEERAEWTDEGWHHVGDPALLMDHFSNFGGGVTGLLSRVTKVSRWGLFRHPVAQRWYGARTALIGDAAHPTLPFLAQGANLALEDAWVLADCLANLPLDQALPAYQSRRHARAARVIDVANGNARNYHLRGAKRVAGHMALRLGGAIAPRAVIDKFSWLYDVDVTAP</sequence>
<evidence type="ECO:0000256" key="2">
    <source>
        <dbReference type="ARBA" id="ARBA00023033"/>
    </source>
</evidence>
<dbReference type="EMBL" id="FWFW01000002">
    <property type="protein sequence ID" value="SLN24799.1"/>
    <property type="molecule type" value="Genomic_DNA"/>
</dbReference>
<dbReference type="Pfam" id="PF01494">
    <property type="entry name" value="FAD_binding_3"/>
    <property type="match status" value="1"/>
</dbReference>
<dbReference type="OrthoDB" id="4230779at2"/>
<protein>
    <submittedName>
        <fullName evidence="4">3-hydroxybenzoate 6-hydroxylase 1</fullName>
        <ecNumber evidence="4">1.14.13.24</ecNumber>
    </submittedName>
</protein>
<dbReference type="InterPro" id="IPR050493">
    <property type="entry name" value="FAD-dep_Monooxygenase_BioMet"/>
</dbReference>
<keyword evidence="2" id="KW-0503">Monooxygenase</keyword>
<organism evidence="4 5">
    <name type="scientific">Pacificibacter marinus</name>
    <dbReference type="NCBI Taxonomy" id="658057"/>
    <lineage>
        <taxon>Bacteria</taxon>
        <taxon>Pseudomonadati</taxon>
        <taxon>Pseudomonadota</taxon>
        <taxon>Alphaproteobacteria</taxon>
        <taxon>Rhodobacterales</taxon>
        <taxon>Roseobacteraceae</taxon>
        <taxon>Pacificibacter</taxon>
    </lineage>
</organism>
<evidence type="ECO:0000313" key="5">
    <source>
        <dbReference type="Proteomes" id="UP000193307"/>
    </source>
</evidence>
<evidence type="ECO:0000259" key="3">
    <source>
        <dbReference type="Pfam" id="PF01494"/>
    </source>
</evidence>
<dbReference type="Proteomes" id="UP000193307">
    <property type="component" value="Unassembled WGS sequence"/>
</dbReference>
<dbReference type="SUPFAM" id="SSF51905">
    <property type="entry name" value="FAD/NAD(P)-binding domain"/>
    <property type="match status" value="1"/>
</dbReference>
<feature type="domain" description="FAD-binding" evidence="3">
    <location>
        <begin position="6"/>
        <end position="343"/>
    </location>
</feature>
<accession>A0A1Y5RWY7</accession>
<dbReference type="Gene3D" id="3.50.50.60">
    <property type="entry name" value="FAD/NAD(P)-binding domain"/>
    <property type="match status" value="1"/>
</dbReference>
<dbReference type="GO" id="GO:0018669">
    <property type="term" value="F:3-hydroxybenzoate 6-monooxygenase activity"/>
    <property type="evidence" value="ECO:0007669"/>
    <property type="project" value="UniProtKB-EC"/>
</dbReference>
<keyword evidence="1 4" id="KW-0560">Oxidoreductase</keyword>
<dbReference type="AlphaFoldDB" id="A0A1Y5RWY7"/>
<dbReference type="RefSeq" id="WP_085847737.1">
    <property type="nucleotide sequence ID" value="NZ_FNZV01000002.1"/>
</dbReference>
<dbReference type="GO" id="GO:0071949">
    <property type="term" value="F:FAD binding"/>
    <property type="evidence" value="ECO:0007669"/>
    <property type="project" value="InterPro"/>
</dbReference>
<dbReference type="SUPFAM" id="SSF54373">
    <property type="entry name" value="FAD-linked reductases, C-terminal domain"/>
    <property type="match status" value="1"/>
</dbReference>
<proteinExistence type="predicted"/>
<dbReference type="EC" id="1.14.13.24" evidence="4"/>
<gene>
    <name evidence="4" type="primary">xlnD</name>
    <name evidence="4" type="ORF">PAM7971_00839</name>
</gene>
<dbReference type="STRING" id="658057.SAMN04488032_102247"/>
<dbReference type="PANTHER" id="PTHR13789:SF309">
    <property type="entry name" value="PUTATIVE (AFU_ORTHOLOGUE AFUA_6G14510)-RELATED"/>
    <property type="match status" value="1"/>
</dbReference>